<dbReference type="InterPro" id="IPR008758">
    <property type="entry name" value="Peptidase_S28"/>
</dbReference>
<keyword evidence="5" id="KW-0645">Protease</keyword>
<evidence type="ECO:0000256" key="14">
    <source>
        <dbReference type="ARBA" id="ARBA00066456"/>
    </source>
</evidence>
<evidence type="ECO:0000256" key="3">
    <source>
        <dbReference type="ARBA" id="ARBA00011738"/>
    </source>
</evidence>
<evidence type="ECO:0000256" key="16">
    <source>
        <dbReference type="ARBA" id="ARBA00076475"/>
    </source>
</evidence>
<evidence type="ECO:0000313" key="19">
    <source>
        <dbReference type="Proteomes" id="UP001162162"/>
    </source>
</evidence>
<evidence type="ECO:0000313" key="18">
    <source>
        <dbReference type="EMBL" id="KAJ8941434.1"/>
    </source>
</evidence>
<evidence type="ECO:0000256" key="11">
    <source>
        <dbReference type="ARBA" id="ARBA00023228"/>
    </source>
</evidence>
<evidence type="ECO:0000256" key="17">
    <source>
        <dbReference type="ARBA" id="ARBA00076608"/>
    </source>
</evidence>
<dbReference type="AlphaFoldDB" id="A0AAV8XSB2"/>
<dbReference type="GO" id="GO:0008239">
    <property type="term" value="F:dipeptidyl-peptidase activity"/>
    <property type="evidence" value="ECO:0007669"/>
    <property type="project" value="TreeGrafter"/>
</dbReference>
<keyword evidence="6" id="KW-0732">Signal</keyword>
<comment type="subunit">
    <text evidence="3">Homodimer.</text>
</comment>
<dbReference type="GO" id="GO:0006508">
    <property type="term" value="P:proteolysis"/>
    <property type="evidence" value="ECO:0007669"/>
    <property type="project" value="UniProtKB-KW"/>
</dbReference>
<evidence type="ECO:0000256" key="7">
    <source>
        <dbReference type="ARBA" id="ARBA00022801"/>
    </source>
</evidence>
<evidence type="ECO:0000256" key="1">
    <source>
        <dbReference type="ARBA" id="ARBA00004371"/>
    </source>
</evidence>
<dbReference type="FunFam" id="1.20.120.980:FF:000002">
    <property type="entry name" value="lysosomal Pro-X carboxypeptidase"/>
    <property type="match status" value="1"/>
</dbReference>
<evidence type="ECO:0000256" key="12">
    <source>
        <dbReference type="ARBA" id="ARBA00052013"/>
    </source>
</evidence>
<dbReference type="Proteomes" id="UP001162162">
    <property type="component" value="Unassembled WGS sequence"/>
</dbReference>
<accession>A0AAV8XSB2</accession>
<dbReference type="Gene3D" id="1.20.120.980">
    <property type="entry name" value="Serine carboxypeptidase S28, SKS domain"/>
    <property type="match status" value="1"/>
</dbReference>
<keyword evidence="19" id="KW-1185">Reference proteome</keyword>
<dbReference type="EMBL" id="JAPWTK010000373">
    <property type="protein sequence ID" value="KAJ8941434.1"/>
    <property type="molecule type" value="Genomic_DNA"/>
</dbReference>
<reference evidence="18" key="1">
    <citation type="journal article" date="2023" name="Insect Mol. Biol.">
        <title>Genome sequencing provides insights into the evolution of gene families encoding plant cell wall-degrading enzymes in longhorned beetles.</title>
        <authorList>
            <person name="Shin N.R."/>
            <person name="Okamura Y."/>
            <person name="Kirsch R."/>
            <person name="Pauchet Y."/>
        </authorList>
    </citation>
    <scope>NUCLEOTIDE SEQUENCE</scope>
    <source>
        <strain evidence="18">AMC_N1</strain>
    </source>
</reference>
<keyword evidence="11" id="KW-0458">Lysosome</keyword>
<evidence type="ECO:0000256" key="4">
    <source>
        <dbReference type="ARBA" id="ARBA00022645"/>
    </source>
</evidence>
<dbReference type="PANTHER" id="PTHR11010">
    <property type="entry name" value="PROTEASE S28 PRO-X CARBOXYPEPTIDASE-RELATED"/>
    <property type="match status" value="1"/>
</dbReference>
<evidence type="ECO:0000256" key="13">
    <source>
        <dbReference type="ARBA" id="ARBA00059701"/>
    </source>
</evidence>
<comment type="caution">
    <text evidence="18">The sequence shown here is derived from an EMBL/GenBank/DDBJ whole genome shotgun (WGS) entry which is preliminary data.</text>
</comment>
<evidence type="ECO:0000256" key="9">
    <source>
        <dbReference type="ARBA" id="ARBA00023157"/>
    </source>
</evidence>
<comment type="similarity">
    <text evidence="2">Belongs to the peptidase S28 family.</text>
</comment>
<evidence type="ECO:0000256" key="15">
    <source>
        <dbReference type="ARBA" id="ARBA00073691"/>
    </source>
</evidence>
<evidence type="ECO:0000256" key="8">
    <source>
        <dbReference type="ARBA" id="ARBA00023145"/>
    </source>
</evidence>
<dbReference type="Gene3D" id="3.40.50.1820">
    <property type="entry name" value="alpha/beta hydrolase"/>
    <property type="match status" value="1"/>
</dbReference>
<comment type="function">
    <text evidence="13">Cleaves C-terminal amino acids linked to proline in peptides such as angiotensin II, III and des-Arg9-bradykinin. This cleavage occurs at acidic pH, but enzymatic activity is retained with some substrates at neutral pH.</text>
</comment>
<keyword evidence="8" id="KW-0865">Zymogen</keyword>
<keyword evidence="7" id="KW-0378">Hydrolase</keyword>
<dbReference type="GO" id="GO:0005764">
    <property type="term" value="C:lysosome"/>
    <property type="evidence" value="ECO:0007669"/>
    <property type="project" value="UniProtKB-SubCell"/>
</dbReference>
<dbReference type="SUPFAM" id="SSF53474">
    <property type="entry name" value="alpha/beta-Hydrolases"/>
    <property type="match status" value="1"/>
</dbReference>
<keyword evidence="4" id="KW-0121">Carboxypeptidase</keyword>
<comment type="catalytic activity">
    <reaction evidence="12">
        <text>Cleavage of a -Pro-|-Xaa bond to release a C-terminal amino acid.</text>
        <dbReference type="EC" id="3.4.16.2"/>
    </reaction>
</comment>
<keyword evidence="10" id="KW-0325">Glycoprotein</keyword>
<evidence type="ECO:0000256" key="2">
    <source>
        <dbReference type="ARBA" id="ARBA00011079"/>
    </source>
</evidence>
<organism evidence="18 19">
    <name type="scientific">Aromia moschata</name>
    <dbReference type="NCBI Taxonomy" id="1265417"/>
    <lineage>
        <taxon>Eukaryota</taxon>
        <taxon>Metazoa</taxon>
        <taxon>Ecdysozoa</taxon>
        <taxon>Arthropoda</taxon>
        <taxon>Hexapoda</taxon>
        <taxon>Insecta</taxon>
        <taxon>Pterygota</taxon>
        <taxon>Neoptera</taxon>
        <taxon>Endopterygota</taxon>
        <taxon>Coleoptera</taxon>
        <taxon>Polyphaga</taxon>
        <taxon>Cucujiformia</taxon>
        <taxon>Chrysomeloidea</taxon>
        <taxon>Cerambycidae</taxon>
        <taxon>Cerambycinae</taxon>
        <taxon>Callichromatini</taxon>
        <taxon>Aromia</taxon>
    </lineage>
</organism>
<dbReference type="Pfam" id="PF05577">
    <property type="entry name" value="Peptidase_S28"/>
    <property type="match status" value="1"/>
</dbReference>
<name>A0AAV8XSB2_9CUCU</name>
<sequence>MESIVIGLILFPAVISGNLNYVLDTKYINVPLDHFSFANNLTFKLRYLVNDTYHVERGPIFFYTGNEGDINLFAQNTGFMFDIAPYFNALIVFAEHRYYGTSLPFGNLSYTSPKYLGYLSSGQALADYVYLINDLQNRYATKELWKVPVVAFGGSYGGMLSAWLRMKYPSSVVGAIASSAPIWQFKDLTPCENFNRIVTNVFEGFGGEKCSRTIKNSWNAIRSVTKDDTGKVMLSKLWNLCTPLKTKDDIDNIIDWLTNVYTDLAMANYPYPVNFLAPLPAYPVREFCNRIQQNSYDYKNDTDILNSLGKALQVYTNYTKTTNCTNTVADNLGDSGWNFQACTEMIMPMCSTDLDMFENNDWDFKKYSDDCFTKEGVRPRSEDVPILEYGGKF</sequence>
<evidence type="ECO:0000256" key="6">
    <source>
        <dbReference type="ARBA" id="ARBA00022729"/>
    </source>
</evidence>
<dbReference type="InterPro" id="IPR042269">
    <property type="entry name" value="Ser_carbopepase_S28_SKS"/>
</dbReference>
<proteinExistence type="inferred from homology"/>
<dbReference type="InterPro" id="IPR029058">
    <property type="entry name" value="AB_hydrolase_fold"/>
</dbReference>
<gene>
    <name evidence="18" type="ORF">NQ318_016066</name>
</gene>
<evidence type="ECO:0000256" key="10">
    <source>
        <dbReference type="ARBA" id="ARBA00023180"/>
    </source>
</evidence>
<dbReference type="PANTHER" id="PTHR11010:SF38">
    <property type="entry name" value="LYSOSOMAL PRO-X CARBOXYPEPTIDASE"/>
    <property type="match status" value="1"/>
</dbReference>
<dbReference type="GO" id="GO:0004185">
    <property type="term" value="F:serine-type carboxypeptidase activity"/>
    <property type="evidence" value="ECO:0007669"/>
    <property type="project" value="UniProtKB-EC"/>
</dbReference>
<evidence type="ECO:0000256" key="5">
    <source>
        <dbReference type="ARBA" id="ARBA00022670"/>
    </source>
</evidence>
<protein>
    <recommendedName>
        <fullName evidence="15">Lysosomal Pro-X carboxypeptidase</fullName>
        <ecNumber evidence="14">3.4.16.2</ecNumber>
    </recommendedName>
    <alternativeName>
        <fullName evidence="17">Proline carboxypeptidase</fullName>
    </alternativeName>
    <alternativeName>
        <fullName evidence="16">Prolylcarboxypeptidase</fullName>
    </alternativeName>
</protein>
<dbReference type="EC" id="3.4.16.2" evidence="14"/>
<keyword evidence="9" id="KW-1015">Disulfide bond</keyword>
<comment type="subcellular location">
    <subcellularLocation>
        <location evidence="1">Lysosome</location>
    </subcellularLocation>
</comment>